<accession>A0ABM7EVY4</accession>
<evidence type="ECO:0000313" key="1">
    <source>
        <dbReference type="EMBL" id="BAR02121.1"/>
    </source>
</evidence>
<organism evidence="1 2">
    <name type="scientific">Bifidobacterium catenulatum DSM 16992 = JCM 1194 = LMG 11043</name>
    <dbReference type="NCBI Taxonomy" id="566552"/>
    <lineage>
        <taxon>Bacteria</taxon>
        <taxon>Bacillati</taxon>
        <taxon>Actinomycetota</taxon>
        <taxon>Actinomycetes</taxon>
        <taxon>Bifidobacteriales</taxon>
        <taxon>Bifidobacteriaceae</taxon>
        <taxon>Bifidobacterium</taxon>
    </lineage>
</organism>
<dbReference type="EMBL" id="AP012325">
    <property type="protein sequence ID" value="BAR02121.1"/>
    <property type="molecule type" value="Genomic_DNA"/>
</dbReference>
<sequence length="44" mass="5348">MRITIRHFPDDFMNIGLISYFLQSLHRFRIRHGECAERERLGSK</sequence>
<proteinExistence type="predicted"/>
<reference evidence="1 2" key="1">
    <citation type="submission" date="2012-02" db="EMBL/GenBank/DDBJ databases">
        <title>Complete genome sequence of Bifidobacterium catenulatum JCM 1194.</title>
        <authorList>
            <person name="Toh H."/>
            <person name="Oshima K."/>
            <person name="Morita H."/>
            <person name="Hattori M."/>
        </authorList>
    </citation>
    <scope>NUCLEOTIDE SEQUENCE [LARGE SCALE GENOMIC DNA]</scope>
    <source>
        <strain evidence="1 2">JCM 1194</strain>
    </source>
</reference>
<keyword evidence="2" id="KW-1185">Reference proteome</keyword>
<gene>
    <name evidence="1" type="ORF">BBCT_1153</name>
</gene>
<protein>
    <submittedName>
        <fullName evidence="1">Uncharacterized protein</fullName>
    </submittedName>
</protein>
<evidence type="ECO:0000313" key="2">
    <source>
        <dbReference type="Proteomes" id="UP000035061"/>
    </source>
</evidence>
<dbReference type="Proteomes" id="UP000035061">
    <property type="component" value="Chromosome"/>
</dbReference>
<name>A0ABM7EVY4_9BIFI</name>